<dbReference type="EMBL" id="MPUH01000522">
    <property type="protein sequence ID" value="OMJ78441.1"/>
    <property type="molecule type" value="Genomic_DNA"/>
</dbReference>
<sequence>MNGQQKEYITSTLNPFLKDIISAVLIKKPDDPTPFMIEWLHKKLGVPSKQSEKEELRLLRQEVARLKAAKNAGSEGEASESNDDDEVDDEDIMPKSNPELHRSAVSAEAYGKWNKKTDFIPRVIKKTEEQVERLLKRLNNSFMFASLDEKDKAIVVSAMEEKRFQAKDIVIRQGDDGKELFVVGSGLLKCYKKIKGEEKFLKDYHPGEAFGELALLYNAPRAATIIVENECELWSLDRECFNHIVKDAAIRRRERYEDFLSKIEILQDMDPYERSQLADVLKSVVYKTGDYVIHEGDEGNVFFIVEEGTAVALKVLHVGQDPVEVKAYSSSDYFGELALIKNAPRAASILATSELKCVSLDRHSFKRLLGPLEDILKRNAQKYDEIVAKKSLQ</sequence>
<evidence type="ECO:0000313" key="11">
    <source>
        <dbReference type="EMBL" id="OMJ78441.1"/>
    </source>
</evidence>
<organism evidence="11 12">
    <name type="scientific">Stentor coeruleus</name>
    <dbReference type="NCBI Taxonomy" id="5963"/>
    <lineage>
        <taxon>Eukaryota</taxon>
        <taxon>Sar</taxon>
        <taxon>Alveolata</taxon>
        <taxon>Ciliophora</taxon>
        <taxon>Postciliodesmatophora</taxon>
        <taxon>Heterotrichea</taxon>
        <taxon>Heterotrichida</taxon>
        <taxon>Stentoridae</taxon>
        <taxon>Stentor</taxon>
    </lineage>
</organism>
<dbReference type="CDD" id="cd00038">
    <property type="entry name" value="CAP_ED"/>
    <property type="match status" value="2"/>
</dbReference>
<evidence type="ECO:0000256" key="9">
    <source>
        <dbReference type="SAM" id="MobiDB-lite"/>
    </source>
</evidence>
<feature type="region of interest" description="Disordered" evidence="9">
    <location>
        <begin position="69"/>
        <end position="103"/>
    </location>
</feature>
<keyword evidence="6 8" id="KW-0547">Nucleotide-binding</keyword>
<keyword evidence="4 8" id="KW-0116">cAMP-binding</keyword>
<dbReference type="GO" id="GO:0033554">
    <property type="term" value="P:cellular response to stress"/>
    <property type="evidence" value="ECO:0007669"/>
    <property type="project" value="UniProtKB-ARBA"/>
</dbReference>
<feature type="binding site" evidence="8">
    <location>
        <position position="336"/>
    </location>
    <ligand>
        <name>3',5'-cyclic AMP</name>
        <dbReference type="ChEBI" id="CHEBI:58165"/>
        <label>2</label>
    </ligand>
</feature>
<dbReference type="GO" id="GO:0004862">
    <property type="term" value="F:cAMP-dependent protein kinase inhibitor activity"/>
    <property type="evidence" value="ECO:0007669"/>
    <property type="project" value="TreeGrafter"/>
</dbReference>
<dbReference type="InterPro" id="IPR012198">
    <property type="entry name" value="cAMP_dep_PK_reg_su"/>
</dbReference>
<dbReference type="InterPro" id="IPR000595">
    <property type="entry name" value="cNMP-bd_dom"/>
</dbReference>
<evidence type="ECO:0000256" key="6">
    <source>
        <dbReference type="ARBA" id="ARBA00022741"/>
    </source>
</evidence>
<keyword evidence="7 8" id="KW-0114">cAMP</keyword>
<evidence type="ECO:0000256" key="2">
    <source>
        <dbReference type="ARBA" id="ARBA00020355"/>
    </source>
</evidence>
<keyword evidence="3" id="KW-0597">Phosphoprotein</keyword>
<dbReference type="FunFam" id="2.60.120.10:FF:000039">
    <property type="entry name" value="cAMP-dependent protein kinase regulatory subunit"/>
    <property type="match status" value="1"/>
</dbReference>
<accession>A0A1R2BNT8</accession>
<dbReference type="FunFam" id="2.60.120.10:FF:000006">
    <property type="entry name" value="cAMP-dependent protein kinase type I-alpha regulatory subunit"/>
    <property type="match status" value="1"/>
</dbReference>
<dbReference type="InterPro" id="IPR050503">
    <property type="entry name" value="cAMP-dep_PK_reg_su-like"/>
</dbReference>
<feature type="domain" description="Cyclic nucleotide-binding" evidence="10">
    <location>
        <begin position="143"/>
        <end position="262"/>
    </location>
</feature>
<dbReference type="PROSITE" id="PS50042">
    <property type="entry name" value="CNMP_BINDING_3"/>
    <property type="match status" value="2"/>
</dbReference>
<dbReference type="OrthoDB" id="417078at2759"/>
<dbReference type="SMART" id="SM00100">
    <property type="entry name" value="cNMP"/>
    <property type="match status" value="2"/>
</dbReference>
<comment type="similarity">
    <text evidence="1">Belongs to the cAMP-dependent kinase regulatory chain family.</text>
</comment>
<evidence type="ECO:0000313" key="12">
    <source>
        <dbReference type="Proteomes" id="UP000187209"/>
    </source>
</evidence>
<dbReference type="PIRSF" id="PIRSF000548">
    <property type="entry name" value="PK_regulatory"/>
    <property type="match status" value="1"/>
</dbReference>
<dbReference type="Proteomes" id="UP000187209">
    <property type="component" value="Unassembled WGS sequence"/>
</dbReference>
<evidence type="ECO:0000256" key="4">
    <source>
        <dbReference type="ARBA" id="ARBA00022566"/>
    </source>
</evidence>
<evidence type="ECO:0000256" key="1">
    <source>
        <dbReference type="ARBA" id="ARBA00005753"/>
    </source>
</evidence>
<dbReference type="PANTHER" id="PTHR11635:SF152">
    <property type="entry name" value="CAMP-DEPENDENT PROTEIN KINASE TYPE I REGULATORY SUBUNIT-RELATED"/>
    <property type="match status" value="1"/>
</dbReference>
<feature type="domain" description="Cyclic nucleotide-binding" evidence="10">
    <location>
        <begin position="265"/>
        <end position="386"/>
    </location>
</feature>
<dbReference type="InterPro" id="IPR014710">
    <property type="entry name" value="RmlC-like_jellyroll"/>
</dbReference>
<dbReference type="GO" id="GO:0034236">
    <property type="term" value="F:protein kinase A catalytic subunit binding"/>
    <property type="evidence" value="ECO:0007669"/>
    <property type="project" value="TreeGrafter"/>
</dbReference>
<dbReference type="Pfam" id="PF00027">
    <property type="entry name" value="cNMP_binding"/>
    <property type="match status" value="2"/>
</dbReference>
<feature type="compositionally biased region" description="Acidic residues" evidence="9">
    <location>
        <begin position="77"/>
        <end position="91"/>
    </location>
</feature>
<name>A0A1R2BNT8_9CILI</name>
<dbReference type="Gene3D" id="2.60.120.10">
    <property type="entry name" value="Jelly Rolls"/>
    <property type="match status" value="2"/>
</dbReference>
<dbReference type="InterPro" id="IPR018490">
    <property type="entry name" value="cNMP-bd_dom_sf"/>
</dbReference>
<keyword evidence="12" id="KW-1185">Reference proteome</keyword>
<protein>
    <recommendedName>
        <fullName evidence="2">cAMP-dependent protein kinase regulatory subunit</fullName>
    </recommendedName>
</protein>
<dbReference type="GO" id="GO:0005952">
    <property type="term" value="C:cAMP-dependent protein kinase complex"/>
    <property type="evidence" value="ECO:0007669"/>
    <property type="project" value="InterPro"/>
</dbReference>
<keyword evidence="5" id="KW-0677">Repeat</keyword>
<dbReference type="PRINTS" id="PR00103">
    <property type="entry name" value="CAMPKINASE"/>
</dbReference>
<dbReference type="PANTHER" id="PTHR11635">
    <property type="entry name" value="CAMP-DEPENDENT PROTEIN KINASE REGULATORY CHAIN"/>
    <property type="match status" value="1"/>
</dbReference>
<dbReference type="GO" id="GO:0030552">
    <property type="term" value="F:cAMP binding"/>
    <property type="evidence" value="ECO:0007669"/>
    <property type="project" value="UniProtKB-KW"/>
</dbReference>
<dbReference type="InterPro" id="IPR018488">
    <property type="entry name" value="cNMP-bd_CS"/>
</dbReference>
<feature type="binding site" evidence="8">
    <location>
        <position position="345"/>
    </location>
    <ligand>
        <name>3',5'-cyclic AMP</name>
        <dbReference type="ChEBI" id="CHEBI:58165"/>
        <label>2</label>
    </ligand>
</feature>
<reference evidence="11 12" key="1">
    <citation type="submission" date="2016-11" db="EMBL/GenBank/DDBJ databases">
        <title>The macronuclear genome of Stentor coeruleus: a giant cell with tiny introns.</title>
        <authorList>
            <person name="Slabodnick M."/>
            <person name="Ruby J.G."/>
            <person name="Reiff S.B."/>
            <person name="Swart E.C."/>
            <person name="Gosai S."/>
            <person name="Prabakaran S."/>
            <person name="Witkowska E."/>
            <person name="Larue G.E."/>
            <person name="Fisher S."/>
            <person name="Freeman R.M."/>
            <person name="Gunawardena J."/>
            <person name="Chu W."/>
            <person name="Stover N.A."/>
            <person name="Gregory B.D."/>
            <person name="Nowacki M."/>
            <person name="Derisi J."/>
            <person name="Roy S.W."/>
            <person name="Marshall W.F."/>
            <person name="Sood P."/>
        </authorList>
    </citation>
    <scope>NUCLEOTIDE SEQUENCE [LARGE SCALE GENOMIC DNA]</scope>
    <source>
        <strain evidence="11">WM001</strain>
    </source>
</reference>
<evidence type="ECO:0000256" key="5">
    <source>
        <dbReference type="ARBA" id="ARBA00022737"/>
    </source>
</evidence>
<comment type="caution">
    <text evidence="11">The sequence shown here is derived from an EMBL/GenBank/DDBJ whole genome shotgun (WGS) entry which is preliminary data.</text>
</comment>
<feature type="binding site" evidence="8">
    <location>
        <position position="221"/>
    </location>
    <ligand>
        <name>3',5'-cyclic AMP</name>
        <dbReference type="ChEBI" id="CHEBI:58165"/>
        <label>1</label>
    </ligand>
</feature>
<proteinExistence type="inferred from homology"/>
<dbReference type="SUPFAM" id="SSF51206">
    <property type="entry name" value="cAMP-binding domain-like"/>
    <property type="match status" value="2"/>
</dbReference>
<evidence type="ECO:0000256" key="7">
    <source>
        <dbReference type="ARBA" id="ARBA00023149"/>
    </source>
</evidence>
<dbReference type="PROSITE" id="PS00888">
    <property type="entry name" value="CNMP_BINDING_1"/>
    <property type="match status" value="2"/>
</dbReference>
<dbReference type="PROSITE" id="PS00889">
    <property type="entry name" value="CNMP_BINDING_2"/>
    <property type="match status" value="2"/>
</dbReference>
<evidence type="ECO:0000256" key="8">
    <source>
        <dbReference type="PIRSR" id="PIRSR000548-1"/>
    </source>
</evidence>
<feature type="binding site" evidence="8">
    <location>
        <position position="212"/>
    </location>
    <ligand>
        <name>3',5'-cyclic AMP</name>
        <dbReference type="ChEBI" id="CHEBI:58165"/>
        <label>1</label>
    </ligand>
</feature>
<gene>
    <name evidence="11" type="ORF">SteCoe_21768</name>
</gene>
<evidence type="ECO:0000256" key="3">
    <source>
        <dbReference type="ARBA" id="ARBA00022553"/>
    </source>
</evidence>
<dbReference type="GO" id="GO:0005829">
    <property type="term" value="C:cytosol"/>
    <property type="evidence" value="ECO:0007669"/>
    <property type="project" value="TreeGrafter"/>
</dbReference>
<evidence type="ECO:0000259" key="10">
    <source>
        <dbReference type="PROSITE" id="PS50042"/>
    </source>
</evidence>
<dbReference type="AlphaFoldDB" id="A0A1R2BNT8"/>